<proteinExistence type="predicted"/>
<dbReference type="Proteomes" id="UP001500596">
    <property type="component" value="Unassembled WGS sequence"/>
</dbReference>
<comment type="caution">
    <text evidence="2">The sequence shown here is derived from an EMBL/GenBank/DDBJ whole genome shotgun (WGS) entry which is preliminary data.</text>
</comment>
<dbReference type="Pfam" id="PF13338">
    <property type="entry name" value="AbiEi_4"/>
    <property type="match status" value="1"/>
</dbReference>
<protein>
    <recommendedName>
        <fullName evidence="1">AbiEi antitoxin N-terminal domain-containing protein</fullName>
    </recommendedName>
</protein>
<gene>
    <name evidence="2" type="ORF">GCM10009807_07830</name>
</gene>
<evidence type="ECO:0000313" key="3">
    <source>
        <dbReference type="Proteomes" id="UP001500596"/>
    </source>
</evidence>
<dbReference type="RefSeq" id="WP_344051822.1">
    <property type="nucleotide sequence ID" value="NZ_BAAAPK010000001.1"/>
</dbReference>
<sequence>MALSDTQIQDGLAAATLRGDGVLLFSDLAEQGLTPAAVGRLVRGGALVPLRRGAYAPTASVARPSDRYRLFVRASVMLGDLDRIVSHWSAAAIHGLPLIGSWPDALHVIDPDARGGSSATLVRSHRGALSEAAVEARDGIRVTTLARTVADMVRVLTYPAAVAMVDDALRRGLVHADLLAALEAAAPRYGRARAVRTIEFGDPRAANAGESLSRARIHELGYVVPDLQVPFTDTRGDHRDVDFFWHSMRKVGEFDGIHKYTRARYTGGSPPADIVVREKLREDALRPLVDSFDRWVWADAISRERFERYLREHRMPRRSGR</sequence>
<keyword evidence="3" id="KW-1185">Reference proteome</keyword>
<evidence type="ECO:0000259" key="1">
    <source>
        <dbReference type="Pfam" id="PF13338"/>
    </source>
</evidence>
<evidence type="ECO:0000313" key="2">
    <source>
        <dbReference type="EMBL" id="GAA1666144.1"/>
    </source>
</evidence>
<organism evidence="2 3">
    <name type="scientific">Microbacterium lacus</name>
    <dbReference type="NCBI Taxonomy" id="415217"/>
    <lineage>
        <taxon>Bacteria</taxon>
        <taxon>Bacillati</taxon>
        <taxon>Actinomycetota</taxon>
        <taxon>Actinomycetes</taxon>
        <taxon>Micrococcales</taxon>
        <taxon>Microbacteriaceae</taxon>
        <taxon>Microbacterium</taxon>
    </lineage>
</organism>
<name>A0ABP4S942_9MICO</name>
<feature type="domain" description="AbiEi antitoxin N-terminal" evidence="1">
    <location>
        <begin position="18"/>
        <end position="57"/>
    </location>
</feature>
<dbReference type="InterPro" id="IPR025159">
    <property type="entry name" value="AbiEi_N"/>
</dbReference>
<dbReference type="EMBL" id="BAAAPK010000001">
    <property type="protein sequence ID" value="GAA1666144.1"/>
    <property type="molecule type" value="Genomic_DNA"/>
</dbReference>
<accession>A0ABP4S942</accession>
<reference evidence="3" key="1">
    <citation type="journal article" date="2019" name="Int. J. Syst. Evol. Microbiol.">
        <title>The Global Catalogue of Microorganisms (GCM) 10K type strain sequencing project: providing services to taxonomists for standard genome sequencing and annotation.</title>
        <authorList>
            <consortium name="The Broad Institute Genomics Platform"/>
            <consortium name="The Broad Institute Genome Sequencing Center for Infectious Disease"/>
            <person name="Wu L."/>
            <person name="Ma J."/>
        </authorList>
    </citation>
    <scope>NUCLEOTIDE SEQUENCE [LARGE SCALE GENOMIC DNA]</scope>
    <source>
        <strain evidence="3">JCM 15575</strain>
    </source>
</reference>